<dbReference type="Gene3D" id="3.60.15.10">
    <property type="entry name" value="Ribonuclease Z/Hydroxyacylglutathione hydrolase-like"/>
    <property type="match status" value="1"/>
</dbReference>
<dbReference type="PANTHER" id="PTHR23131:SF4">
    <property type="entry name" value="METALLO-BETA-LACTAMASE SUPERFAMILY POTEIN"/>
    <property type="match status" value="1"/>
</dbReference>
<dbReference type="InterPro" id="IPR050662">
    <property type="entry name" value="Sec-metab_biosynth-thioest"/>
</dbReference>
<dbReference type="InterPro" id="IPR001279">
    <property type="entry name" value="Metallo-B-lactamas"/>
</dbReference>
<evidence type="ECO:0000313" key="3">
    <source>
        <dbReference type="Proteomes" id="UP000006443"/>
    </source>
</evidence>
<sequence>MIQEVYPGIHKIDVPIPKNPLKSLNCYIIQSGGRHLMIDTGFNREECLQVLKEAIHKLNVDLKKTDILITHMHADHSGLVADLVAEGATAYCSAEDADTINADATHWEAMRIFTMTGGFPPEVFQNAIEKHPGYKYRSTVKVDFTIVDDGDQFPFGDFQFTCIKTPGHTRGHMCLYEQDKKIFISGDHILQDITPNISLWSDKYDPLHDYLQSLDRVNQLEISLVLPGHRSLIKDCGGRIKELKEHHETRAQEVIDILKSGAKSAYEVAAEMTWDMTYDSFEEFPVAQKWFATGEALAHLKYLEGRGRLTREKNDNIIYYKIV</sequence>
<dbReference type="InterPro" id="IPR036388">
    <property type="entry name" value="WH-like_DNA-bd_sf"/>
</dbReference>
<organism evidence="2 3">
    <name type="scientific">Dethiobacter alkaliphilus AHT 1</name>
    <dbReference type="NCBI Taxonomy" id="555088"/>
    <lineage>
        <taxon>Bacteria</taxon>
        <taxon>Bacillati</taxon>
        <taxon>Bacillota</taxon>
        <taxon>Dethiobacteria</taxon>
        <taxon>Dethiobacterales</taxon>
        <taxon>Dethiobacteraceae</taxon>
        <taxon>Dethiobacter</taxon>
    </lineage>
</organism>
<dbReference type="SMART" id="SM00849">
    <property type="entry name" value="Lactamase_B"/>
    <property type="match status" value="1"/>
</dbReference>
<dbReference type="STRING" id="555088.DealDRAFT_3118"/>
<dbReference type="InterPro" id="IPR036866">
    <property type="entry name" value="RibonucZ/Hydroxyglut_hydro"/>
</dbReference>
<evidence type="ECO:0000259" key="1">
    <source>
        <dbReference type="SMART" id="SM00849"/>
    </source>
</evidence>
<dbReference type="RefSeq" id="WP_008519220.1">
    <property type="nucleotide sequence ID" value="NZ_ACJM01000028.1"/>
</dbReference>
<comment type="caution">
    <text evidence="2">The sequence shown here is derived from an EMBL/GenBank/DDBJ whole genome shotgun (WGS) entry which is preliminary data.</text>
</comment>
<dbReference type="PANTHER" id="PTHR23131">
    <property type="entry name" value="ENDORIBONUCLEASE LACTB2"/>
    <property type="match status" value="1"/>
</dbReference>
<proteinExistence type="predicted"/>
<evidence type="ECO:0000313" key="2">
    <source>
        <dbReference type="EMBL" id="EEG76041.1"/>
    </source>
</evidence>
<dbReference type="Proteomes" id="UP000006443">
    <property type="component" value="Unassembled WGS sequence"/>
</dbReference>
<dbReference type="CDD" id="cd07725">
    <property type="entry name" value="TTHA1429-like_MBL-fold"/>
    <property type="match status" value="1"/>
</dbReference>
<reference evidence="2 3" key="1">
    <citation type="submission" date="2009-02" db="EMBL/GenBank/DDBJ databases">
        <title>Sequencing of the draft genome and assembly of Dethiobacter alkaliphilus AHT 1.</title>
        <authorList>
            <consortium name="US DOE Joint Genome Institute (JGI-PGF)"/>
            <person name="Lucas S."/>
            <person name="Copeland A."/>
            <person name="Lapidus A."/>
            <person name="Glavina del Rio T."/>
            <person name="Dalin E."/>
            <person name="Tice H."/>
            <person name="Bruce D."/>
            <person name="Goodwin L."/>
            <person name="Pitluck S."/>
            <person name="Larimer F."/>
            <person name="Land M.L."/>
            <person name="Hauser L."/>
            <person name="Muyzer G."/>
        </authorList>
    </citation>
    <scope>NUCLEOTIDE SEQUENCE [LARGE SCALE GENOMIC DNA]</scope>
    <source>
        <strain evidence="2 3">AHT 1</strain>
    </source>
</reference>
<keyword evidence="3" id="KW-1185">Reference proteome</keyword>
<feature type="domain" description="Metallo-beta-lactamase" evidence="1">
    <location>
        <begin position="23"/>
        <end position="229"/>
    </location>
</feature>
<dbReference type="Gene3D" id="1.10.10.10">
    <property type="entry name" value="Winged helix-like DNA-binding domain superfamily/Winged helix DNA-binding domain"/>
    <property type="match status" value="1"/>
</dbReference>
<dbReference type="Pfam" id="PF00753">
    <property type="entry name" value="Lactamase_B"/>
    <property type="match status" value="1"/>
</dbReference>
<protein>
    <submittedName>
        <fullName evidence="2">Beta-lactamase domain protein</fullName>
    </submittedName>
</protein>
<dbReference type="eggNOG" id="COG0491">
    <property type="taxonomic scope" value="Bacteria"/>
</dbReference>
<dbReference type="SUPFAM" id="SSF56281">
    <property type="entry name" value="Metallo-hydrolase/oxidoreductase"/>
    <property type="match status" value="1"/>
</dbReference>
<dbReference type="OrthoDB" id="9761531at2"/>
<gene>
    <name evidence="2" type="ORF">DealDRAFT_3118</name>
</gene>
<dbReference type="AlphaFoldDB" id="C0GKV9"/>
<accession>C0GKV9</accession>
<name>C0GKV9_DETAL</name>
<dbReference type="EMBL" id="ACJM01000028">
    <property type="protein sequence ID" value="EEG76041.1"/>
    <property type="molecule type" value="Genomic_DNA"/>
</dbReference>